<protein>
    <submittedName>
        <fullName evidence="8">Oxidoreductase</fullName>
    </submittedName>
</protein>
<dbReference type="SUPFAM" id="SSF52283">
    <property type="entry name" value="Formate/glycerate dehydrogenase catalytic domain-like"/>
    <property type="match status" value="1"/>
</dbReference>
<evidence type="ECO:0000256" key="5">
    <source>
        <dbReference type="RuleBase" id="RU003719"/>
    </source>
</evidence>
<dbReference type="GO" id="GO:0016616">
    <property type="term" value="F:oxidoreductase activity, acting on the CH-OH group of donors, NAD or NADP as acceptor"/>
    <property type="evidence" value="ECO:0007669"/>
    <property type="project" value="InterPro"/>
</dbReference>
<evidence type="ECO:0000259" key="6">
    <source>
        <dbReference type="Pfam" id="PF00389"/>
    </source>
</evidence>
<dbReference type="InterPro" id="IPR029752">
    <property type="entry name" value="D-isomer_DH_CS1"/>
</dbReference>
<evidence type="ECO:0000259" key="7">
    <source>
        <dbReference type="Pfam" id="PF02826"/>
    </source>
</evidence>
<keyword evidence="9" id="KW-1185">Reference proteome</keyword>
<evidence type="ECO:0000256" key="4">
    <source>
        <dbReference type="ARBA" id="ARBA00023027"/>
    </source>
</evidence>
<evidence type="ECO:0000256" key="2">
    <source>
        <dbReference type="ARBA" id="ARBA00022605"/>
    </source>
</evidence>
<dbReference type="Pfam" id="PF02826">
    <property type="entry name" value="2-Hacid_dh_C"/>
    <property type="match status" value="1"/>
</dbReference>
<dbReference type="EMBL" id="QYRN01000011">
    <property type="protein sequence ID" value="RIX98196.1"/>
    <property type="molecule type" value="Genomic_DNA"/>
</dbReference>
<feature type="domain" description="D-isomer specific 2-hydroxyacid dehydrogenase catalytic" evidence="6">
    <location>
        <begin position="14"/>
        <end position="307"/>
    </location>
</feature>
<reference evidence="9" key="1">
    <citation type="submission" date="2018-09" db="EMBL/GenBank/DDBJ databases">
        <authorList>
            <person name="Tuo L."/>
        </authorList>
    </citation>
    <scope>NUCLEOTIDE SEQUENCE [LARGE SCALE GENOMIC DNA]</scope>
    <source>
        <strain evidence="9">M2BS4Y-1</strain>
    </source>
</reference>
<keyword evidence="4" id="KW-0520">NAD</keyword>
<evidence type="ECO:0000313" key="9">
    <source>
        <dbReference type="Proteomes" id="UP000265750"/>
    </source>
</evidence>
<evidence type="ECO:0000313" key="8">
    <source>
        <dbReference type="EMBL" id="RIX98196.1"/>
    </source>
</evidence>
<dbReference type="Gene3D" id="3.40.50.720">
    <property type="entry name" value="NAD(P)-binding Rossmann-like Domain"/>
    <property type="match status" value="2"/>
</dbReference>
<dbReference type="Proteomes" id="UP000265750">
    <property type="component" value="Unassembled WGS sequence"/>
</dbReference>
<dbReference type="InterPro" id="IPR006139">
    <property type="entry name" value="D-isomer_2_OHA_DH_cat_dom"/>
</dbReference>
<name>A0A3A1WGT8_9HYPH</name>
<dbReference type="Pfam" id="PF00389">
    <property type="entry name" value="2-Hacid_dh"/>
    <property type="match status" value="1"/>
</dbReference>
<evidence type="ECO:0000256" key="3">
    <source>
        <dbReference type="ARBA" id="ARBA00023002"/>
    </source>
</evidence>
<gene>
    <name evidence="8" type="ORF">D3218_17600</name>
</gene>
<comment type="similarity">
    <text evidence="1 5">Belongs to the D-isomer specific 2-hydroxyacid dehydrogenase family.</text>
</comment>
<dbReference type="SUPFAM" id="SSF51735">
    <property type="entry name" value="NAD(P)-binding Rossmann-fold domains"/>
    <property type="match status" value="1"/>
</dbReference>
<evidence type="ECO:0000256" key="1">
    <source>
        <dbReference type="ARBA" id="ARBA00005854"/>
    </source>
</evidence>
<feature type="domain" description="D-isomer specific 2-hydroxyacid dehydrogenase NAD-binding" evidence="7">
    <location>
        <begin position="112"/>
        <end position="284"/>
    </location>
</feature>
<keyword evidence="3 5" id="KW-0560">Oxidoreductase</keyword>
<dbReference type="RefSeq" id="WP_119541388.1">
    <property type="nucleotide sequence ID" value="NZ_QYRN01000011.1"/>
</dbReference>
<dbReference type="InterPro" id="IPR006140">
    <property type="entry name" value="D-isomer_DH_NAD-bd"/>
</dbReference>
<proteinExistence type="inferred from homology"/>
<comment type="caution">
    <text evidence="8">The sequence shown here is derived from an EMBL/GenBank/DDBJ whole genome shotgun (WGS) entry which is preliminary data.</text>
</comment>
<dbReference type="PANTHER" id="PTHR42789">
    <property type="entry name" value="D-ISOMER SPECIFIC 2-HYDROXYACID DEHYDROGENASE FAMILY PROTEIN (AFU_ORTHOLOGUE AFUA_6G10090)"/>
    <property type="match status" value="1"/>
</dbReference>
<sequence>MDRILVTPRSLTAVPHPAVERLRAERFEVVYSTPNALPDEAELCRLLPGTVGWLAGVEPVSASAIEAADALRVVSRNGSGVDNLPMPLLKERGVAVCRADGGNAAGVAELAIALALSALRQIPFADHGLKGGEWRRRRGREIRGRTVGVVGCGAIGGEVARLFAALGASILAFDPARPALAIADDRLRWTDLPTLFREADLVTFHCPSMPDNRPLLDRTAFAALRDEAIVVNTARASLVEEDAMIEALDCGRVFAYATDVFPEEPPRSSRLPGHSRVIATSHIGGFTQESVDRVTELAVENLLRALRP</sequence>
<dbReference type="PANTHER" id="PTHR42789:SF1">
    <property type="entry name" value="D-ISOMER SPECIFIC 2-HYDROXYACID DEHYDROGENASE FAMILY PROTEIN (AFU_ORTHOLOGUE AFUA_6G10090)"/>
    <property type="match status" value="1"/>
</dbReference>
<dbReference type="GO" id="GO:0051287">
    <property type="term" value="F:NAD binding"/>
    <property type="evidence" value="ECO:0007669"/>
    <property type="project" value="InterPro"/>
</dbReference>
<dbReference type="InterPro" id="IPR050857">
    <property type="entry name" value="D-2-hydroxyacid_DH"/>
</dbReference>
<dbReference type="PROSITE" id="PS00065">
    <property type="entry name" value="D_2_HYDROXYACID_DH_1"/>
    <property type="match status" value="1"/>
</dbReference>
<accession>A0A3A1WGT8</accession>
<dbReference type="InterPro" id="IPR036291">
    <property type="entry name" value="NAD(P)-bd_dom_sf"/>
</dbReference>
<dbReference type="GO" id="GO:0008652">
    <property type="term" value="P:amino acid biosynthetic process"/>
    <property type="evidence" value="ECO:0007669"/>
    <property type="project" value="UniProtKB-KW"/>
</dbReference>
<keyword evidence="2" id="KW-0028">Amino-acid biosynthesis</keyword>
<dbReference type="AlphaFoldDB" id="A0A3A1WGT8"/>
<organism evidence="8 9">
    <name type="scientific">Aureimonas flava</name>
    <dbReference type="NCBI Taxonomy" id="2320271"/>
    <lineage>
        <taxon>Bacteria</taxon>
        <taxon>Pseudomonadati</taxon>
        <taxon>Pseudomonadota</taxon>
        <taxon>Alphaproteobacteria</taxon>
        <taxon>Hyphomicrobiales</taxon>
        <taxon>Aurantimonadaceae</taxon>
        <taxon>Aureimonas</taxon>
    </lineage>
</organism>
<dbReference type="OrthoDB" id="9793626at2"/>